<dbReference type="Proteomes" id="UP000267524">
    <property type="component" value="Unassembled WGS sequence"/>
</dbReference>
<feature type="domain" description="Glycosyl transferase family 1" evidence="1">
    <location>
        <begin position="204"/>
        <end position="360"/>
    </location>
</feature>
<evidence type="ECO:0000313" key="2">
    <source>
        <dbReference type="EMBL" id="RMZ60748.1"/>
    </source>
</evidence>
<accession>A0A3M7LDA1</accession>
<dbReference type="CDD" id="cd03811">
    <property type="entry name" value="GT4_GT28_WabH-like"/>
    <property type="match status" value="1"/>
</dbReference>
<dbReference type="Gene3D" id="3.40.50.2000">
    <property type="entry name" value="Glycogen Phosphorylase B"/>
    <property type="match status" value="2"/>
</dbReference>
<dbReference type="SUPFAM" id="SSF53756">
    <property type="entry name" value="UDP-Glycosyltransferase/glycogen phosphorylase"/>
    <property type="match status" value="1"/>
</dbReference>
<dbReference type="EMBL" id="QWIV01000005">
    <property type="protein sequence ID" value="RMZ60748.1"/>
    <property type="molecule type" value="Genomic_DNA"/>
</dbReference>
<reference evidence="2 3" key="1">
    <citation type="submission" date="2018-08" db="EMBL/GenBank/DDBJ databases">
        <title>Chryseobacterium nematophagum: a novel matrix digesting pathogen of nematodes.</title>
        <authorList>
            <person name="Page A."/>
            <person name="Roberts M."/>
            <person name="Felix M.-A."/>
            <person name="Weir W."/>
        </authorList>
    </citation>
    <scope>NUCLEOTIDE SEQUENCE [LARGE SCALE GENOMIC DNA]</scope>
    <source>
        <strain evidence="2 3">JUb275</strain>
    </source>
</reference>
<dbReference type="RefSeq" id="WP_122545556.1">
    <property type="nucleotide sequence ID" value="NZ_QWIV01000005.1"/>
</dbReference>
<gene>
    <name evidence="2" type="ORF">D1632_01855</name>
</gene>
<dbReference type="AlphaFoldDB" id="A0A3M7LDA1"/>
<dbReference type="PANTHER" id="PTHR12526">
    <property type="entry name" value="GLYCOSYLTRANSFERASE"/>
    <property type="match status" value="1"/>
</dbReference>
<evidence type="ECO:0000259" key="1">
    <source>
        <dbReference type="Pfam" id="PF00534"/>
    </source>
</evidence>
<protein>
    <submittedName>
        <fullName evidence="2">Glycosyltransferase</fullName>
    </submittedName>
</protein>
<keyword evidence="3" id="KW-1185">Reference proteome</keyword>
<keyword evidence="2" id="KW-0808">Transferase</keyword>
<evidence type="ECO:0000313" key="3">
    <source>
        <dbReference type="Proteomes" id="UP000267524"/>
    </source>
</evidence>
<sequence>MRKKILFRIRSMEMGEAQKTLLNLLDFLDRARYEPMVLLDFNEGELLNDIPSDIPVFFIAKGKSQLSSHRILSFFQRMERHRLLAAYRCFPELLWSKIEDVPDIEIAMMHSSLKGLMKSPFKNSTKINWFDSDINFFPKYYRKKMGRMMNLCNTTVFVTQSTQYNFENYLGIMVSNSVCIYNTFNVEEIRKKSLITLHFEDRWLFKDENIFVSVGRLVFQKGYDLLIEVHAELIKEGINHKIMIIGDGPLYEALMKKIKLLKVEDTFLLLGNRKNPYPYIAKADYYIQSSRYEGSHLSIREAMILGKPLISTDVGGVKEIVSHNTTGLLTHFSRYDLKNAIKKFLTDDNFVSHITENQKEIDFDHHNQRVLEQLEDILH</sequence>
<dbReference type="PANTHER" id="PTHR12526:SF630">
    <property type="entry name" value="GLYCOSYLTRANSFERASE"/>
    <property type="match status" value="1"/>
</dbReference>
<organism evidence="2 3">
    <name type="scientific">Chryseobacterium nematophagum</name>
    <dbReference type="NCBI Taxonomy" id="2305228"/>
    <lineage>
        <taxon>Bacteria</taxon>
        <taxon>Pseudomonadati</taxon>
        <taxon>Bacteroidota</taxon>
        <taxon>Flavobacteriia</taxon>
        <taxon>Flavobacteriales</taxon>
        <taxon>Weeksellaceae</taxon>
        <taxon>Chryseobacterium group</taxon>
        <taxon>Chryseobacterium</taxon>
    </lineage>
</organism>
<dbReference type="GO" id="GO:0016757">
    <property type="term" value="F:glycosyltransferase activity"/>
    <property type="evidence" value="ECO:0007669"/>
    <property type="project" value="InterPro"/>
</dbReference>
<dbReference type="InterPro" id="IPR001296">
    <property type="entry name" value="Glyco_trans_1"/>
</dbReference>
<dbReference type="Pfam" id="PF00534">
    <property type="entry name" value="Glycos_transf_1"/>
    <property type="match status" value="1"/>
</dbReference>
<proteinExistence type="predicted"/>
<name>A0A3M7LDA1_9FLAO</name>
<comment type="caution">
    <text evidence="2">The sequence shown here is derived from an EMBL/GenBank/DDBJ whole genome shotgun (WGS) entry which is preliminary data.</text>
</comment>